<keyword evidence="4" id="KW-1185">Reference proteome</keyword>
<dbReference type="OrthoDB" id="517007at2"/>
<dbReference type="FunFam" id="3.40.50.720:FF:000084">
    <property type="entry name" value="Short-chain dehydrogenase reductase"/>
    <property type="match status" value="1"/>
</dbReference>
<dbReference type="GO" id="GO:0016491">
    <property type="term" value="F:oxidoreductase activity"/>
    <property type="evidence" value="ECO:0007669"/>
    <property type="project" value="UniProtKB-KW"/>
</dbReference>
<dbReference type="RefSeq" id="WP_120762613.1">
    <property type="nucleotide sequence ID" value="NZ_CP032630.1"/>
</dbReference>
<dbReference type="Gene3D" id="3.40.50.720">
    <property type="entry name" value="NAD(P)-binding Rossmann-like Domain"/>
    <property type="match status" value="1"/>
</dbReference>
<gene>
    <name evidence="3" type="ORF">D7I47_08365</name>
</gene>
<evidence type="ECO:0000256" key="1">
    <source>
        <dbReference type="ARBA" id="ARBA00006484"/>
    </source>
</evidence>
<dbReference type="PRINTS" id="PR00080">
    <property type="entry name" value="SDRFAMILY"/>
</dbReference>
<name>A0A387BAU8_9MICO</name>
<comment type="similarity">
    <text evidence="1">Belongs to the short-chain dehydrogenases/reductases (SDR) family.</text>
</comment>
<dbReference type="KEGG" id="lyd:D7I47_08365"/>
<dbReference type="InterPro" id="IPR036291">
    <property type="entry name" value="NAD(P)-bd_dom_sf"/>
</dbReference>
<accession>A0A387BAU8</accession>
<keyword evidence="2" id="KW-0560">Oxidoreductase</keyword>
<proteinExistence type="inferred from homology"/>
<dbReference type="Pfam" id="PF13561">
    <property type="entry name" value="adh_short_C2"/>
    <property type="match status" value="1"/>
</dbReference>
<evidence type="ECO:0000313" key="3">
    <source>
        <dbReference type="EMBL" id="AYF98266.1"/>
    </source>
</evidence>
<sequence length="254" mass="26653">MRRFDGELALITAASRGIGYAIAERLVAEGARVVITARHEEPLRESAERLGDDAHWVAGRADDPEHRAAVYARIRELGGLDLLVNNVGINPVYGPALDIDATAARKILDVNVIGALEWTRDAVAAGLRERRGAIVNIASIAGIGTSPGIAFYGISKAALISLTTQLAYELAPDIRVNAVAPSIVKTDFAKALYDGREAEVAAQFPLGRLGTPAEVAGPVAFLLSDDAAWITGRTIVIDGGGSLRPIGQSAGATR</sequence>
<dbReference type="Proteomes" id="UP000278886">
    <property type="component" value="Chromosome"/>
</dbReference>
<dbReference type="PRINTS" id="PR00081">
    <property type="entry name" value="GDHRDH"/>
</dbReference>
<dbReference type="EMBL" id="CP032630">
    <property type="protein sequence ID" value="AYF98266.1"/>
    <property type="molecule type" value="Genomic_DNA"/>
</dbReference>
<reference evidence="4" key="1">
    <citation type="submission" date="2018-09" db="EMBL/GenBank/DDBJ databases">
        <title>Genome sequencing of strain 2DFWR-13.</title>
        <authorList>
            <person name="Heo J."/>
            <person name="Kim S.-J."/>
            <person name="Kwon S.-W."/>
        </authorList>
    </citation>
    <scope>NUCLEOTIDE SEQUENCE [LARGE SCALE GENOMIC DNA]</scope>
    <source>
        <strain evidence="4">2DFWR-13</strain>
    </source>
</reference>
<dbReference type="PROSITE" id="PS00061">
    <property type="entry name" value="ADH_SHORT"/>
    <property type="match status" value="1"/>
</dbReference>
<dbReference type="NCBIfam" id="NF005559">
    <property type="entry name" value="PRK07231.1"/>
    <property type="match status" value="1"/>
</dbReference>
<dbReference type="CDD" id="cd05233">
    <property type="entry name" value="SDR_c"/>
    <property type="match status" value="1"/>
</dbReference>
<organism evidence="3 4">
    <name type="scientific">Protaetiibacter intestinalis</name>
    <dbReference type="NCBI Taxonomy" id="2419774"/>
    <lineage>
        <taxon>Bacteria</taxon>
        <taxon>Bacillati</taxon>
        <taxon>Actinomycetota</taxon>
        <taxon>Actinomycetes</taxon>
        <taxon>Micrococcales</taxon>
        <taxon>Microbacteriaceae</taxon>
        <taxon>Protaetiibacter</taxon>
    </lineage>
</organism>
<evidence type="ECO:0000313" key="4">
    <source>
        <dbReference type="Proteomes" id="UP000278886"/>
    </source>
</evidence>
<dbReference type="PANTHER" id="PTHR43943:SF2">
    <property type="entry name" value="DEHYDROGENASE_REDUCTASE 4"/>
    <property type="match status" value="1"/>
</dbReference>
<dbReference type="InterPro" id="IPR020904">
    <property type="entry name" value="Sc_DH/Rdtase_CS"/>
</dbReference>
<protein>
    <submittedName>
        <fullName evidence="3">SDR family oxidoreductase</fullName>
    </submittedName>
</protein>
<dbReference type="InterPro" id="IPR002347">
    <property type="entry name" value="SDR_fam"/>
</dbReference>
<dbReference type="SUPFAM" id="SSF51735">
    <property type="entry name" value="NAD(P)-binding Rossmann-fold domains"/>
    <property type="match status" value="1"/>
</dbReference>
<dbReference type="AlphaFoldDB" id="A0A387BAU8"/>
<dbReference type="PANTHER" id="PTHR43943">
    <property type="entry name" value="DEHYDROGENASE/REDUCTASE (SDR FAMILY) MEMBER 4"/>
    <property type="match status" value="1"/>
</dbReference>
<evidence type="ECO:0000256" key="2">
    <source>
        <dbReference type="ARBA" id="ARBA00023002"/>
    </source>
</evidence>